<dbReference type="GO" id="GO:0047661">
    <property type="term" value="F:amino-acid racemase activity"/>
    <property type="evidence" value="ECO:0007669"/>
    <property type="project" value="InterPro"/>
</dbReference>
<dbReference type="PANTHER" id="PTHR21198:SF7">
    <property type="entry name" value="ASPARTATE-GLUTAMATE RACEMASE FAMILY"/>
    <property type="match status" value="1"/>
</dbReference>
<evidence type="ECO:0000313" key="4">
    <source>
        <dbReference type="Proteomes" id="UP001144673"/>
    </source>
</evidence>
<dbReference type="InterPro" id="IPR001920">
    <property type="entry name" value="Asp/Glu_race"/>
</dbReference>
<dbReference type="PANTHER" id="PTHR21198">
    <property type="entry name" value="GLUTAMATE RACEMASE"/>
    <property type="match status" value="1"/>
</dbReference>
<comment type="caution">
    <text evidence="3">The sequence shown here is derived from an EMBL/GenBank/DDBJ whole genome shotgun (WGS) entry which is preliminary data.</text>
</comment>
<dbReference type="KEGG" id="amus:LMH87_006719"/>
<name>A0A9W8QRF6_AKAMU</name>
<accession>A0A9W8QRF6</accession>
<reference evidence="3" key="1">
    <citation type="journal article" date="2023" name="Access Microbiol">
        <title>De-novo genome assembly for Akanthomyces muscarius, a biocontrol agent of insect agricultural pests.</title>
        <authorList>
            <person name="Erdos Z."/>
            <person name="Studholme D.J."/>
            <person name="Raymond B."/>
            <person name="Sharma M."/>
        </authorList>
    </citation>
    <scope>NUCLEOTIDE SEQUENCE</scope>
    <source>
        <strain evidence="3">Ve6</strain>
    </source>
</reference>
<protein>
    <recommendedName>
        <fullName evidence="5">Aspartate racemase</fullName>
    </recommendedName>
</protein>
<sequence>MLILLPIRPTASKDSSAIFPAKNHESKTIGIIGGMGWPSSEAYYKLCNQLVSDRLGPLHCANLVLIQTDFDKINAWEAAGRWDLFGNLLVSLAQRLVGAGADMIMIACNTAHKTLPHIRSRISLPIVDIVEVTSLRVKHLGFKTVGFLGTIYTMEDDYFRGPLLNEYGITAITPNRKQREMIQEILEKEVVRGSMSETSKAKFRVIIHDLVSSGAEAIVLACTEFGQHLRAEDSTVPMVDTLTEHAKAAVERALA</sequence>
<dbReference type="RefSeq" id="XP_056059987.1">
    <property type="nucleotide sequence ID" value="XM_056204652.1"/>
</dbReference>
<evidence type="ECO:0000256" key="2">
    <source>
        <dbReference type="ARBA" id="ARBA00023235"/>
    </source>
</evidence>
<keyword evidence="2" id="KW-0413">Isomerase</keyword>
<keyword evidence="4" id="KW-1185">Reference proteome</keyword>
<dbReference type="Gene3D" id="3.40.50.1860">
    <property type="match status" value="2"/>
</dbReference>
<evidence type="ECO:0000313" key="3">
    <source>
        <dbReference type="EMBL" id="KAJ4165072.1"/>
    </source>
</evidence>
<dbReference type="InterPro" id="IPR015942">
    <property type="entry name" value="Asp/Glu/hydantoin_racemase"/>
</dbReference>
<dbReference type="Proteomes" id="UP001144673">
    <property type="component" value="Chromosome 1"/>
</dbReference>
<gene>
    <name evidence="3" type="ORF">LMH87_006719</name>
</gene>
<dbReference type="GeneID" id="80893878"/>
<organism evidence="3 4">
    <name type="scientific">Akanthomyces muscarius</name>
    <name type="common">Entomopathogenic fungus</name>
    <name type="synonym">Lecanicillium muscarium</name>
    <dbReference type="NCBI Taxonomy" id="2231603"/>
    <lineage>
        <taxon>Eukaryota</taxon>
        <taxon>Fungi</taxon>
        <taxon>Dikarya</taxon>
        <taxon>Ascomycota</taxon>
        <taxon>Pezizomycotina</taxon>
        <taxon>Sordariomycetes</taxon>
        <taxon>Hypocreomycetidae</taxon>
        <taxon>Hypocreales</taxon>
        <taxon>Cordycipitaceae</taxon>
        <taxon>Akanthomyces</taxon>
    </lineage>
</organism>
<evidence type="ECO:0000256" key="1">
    <source>
        <dbReference type="ARBA" id="ARBA00007847"/>
    </source>
</evidence>
<proteinExistence type="inferred from homology"/>
<dbReference type="AlphaFoldDB" id="A0A9W8QRF6"/>
<evidence type="ECO:0008006" key="5">
    <source>
        <dbReference type="Google" id="ProtNLM"/>
    </source>
</evidence>
<dbReference type="InterPro" id="IPR004380">
    <property type="entry name" value="Asp_race"/>
</dbReference>
<dbReference type="Pfam" id="PF01177">
    <property type="entry name" value="Asp_Glu_race"/>
    <property type="match status" value="1"/>
</dbReference>
<dbReference type="SUPFAM" id="SSF53681">
    <property type="entry name" value="Aspartate/glutamate racemase"/>
    <property type="match status" value="2"/>
</dbReference>
<dbReference type="EMBL" id="JAJHUN010000001">
    <property type="protein sequence ID" value="KAJ4165072.1"/>
    <property type="molecule type" value="Genomic_DNA"/>
</dbReference>
<comment type="similarity">
    <text evidence="1">Belongs to the aspartate/glutamate racemases family.</text>
</comment>
<dbReference type="NCBIfam" id="TIGR00035">
    <property type="entry name" value="asp_race"/>
    <property type="match status" value="1"/>
</dbReference>